<accession>A0A5J4W9M8</accession>
<sequence>MSFQTVTLLFEVENLDYLYELVYGFTVALQSWGKHYFLNHLNLLSPYLIRYVMFGAKSLPAITFAVNLSSGQRKENSRVQDTTEHLASSTFLLLVQNFRIVIDQTPCIIYSGSLLLGYKCAPK</sequence>
<evidence type="ECO:0000313" key="1">
    <source>
        <dbReference type="EMBL" id="KAA6391628.1"/>
    </source>
</evidence>
<dbReference type="EMBL" id="SNRW01002818">
    <property type="protein sequence ID" value="KAA6391628.1"/>
    <property type="molecule type" value="Genomic_DNA"/>
</dbReference>
<name>A0A5J4W9M8_9EUKA</name>
<evidence type="ECO:0000313" key="2">
    <source>
        <dbReference type="Proteomes" id="UP000324800"/>
    </source>
</evidence>
<dbReference type="Proteomes" id="UP000324800">
    <property type="component" value="Unassembled WGS sequence"/>
</dbReference>
<organism evidence="1 2">
    <name type="scientific">Streblomastix strix</name>
    <dbReference type="NCBI Taxonomy" id="222440"/>
    <lineage>
        <taxon>Eukaryota</taxon>
        <taxon>Metamonada</taxon>
        <taxon>Preaxostyla</taxon>
        <taxon>Oxymonadida</taxon>
        <taxon>Streblomastigidae</taxon>
        <taxon>Streblomastix</taxon>
    </lineage>
</organism>
<gene>
    <name evidence="1" type="ORF">EZS28_012847</name>
</gene>
<comment type="caution">
    <text evidence="1">The sequence shown here is derived from an EMBL/GenBank/DDBJ whole genome shotgun (WGS) entry which is preliminary data.</text>
</comment>
<protein>
    <submittedName>
        <fullName evidence="1">Uncharacterized protein</fullName>
    </submittedName>
</protein>
<dbReference type="AlphaFoldDB" id="A0A5J4W9M8"/>
<dbReference type="OrthoDB" id="5859304at2759"/>
<proteinExistence type="predicted"/>
<reference evidence="1 2" key="1">
    <citation type="submission" date="2019-03" db="EMBL/GenBank/DDBJ databases">
        <title>Single cell metagenomics reveals metabolic interactions within the superorganism composed of flagellate Streblomastix strix and complex community of Bacteroidetes bacteria on its surface.</title>
        <authorList>
            <person name="Treitli S.C."/>
            <person name="Kolisko M."/>
            <person name="Husnik F."/>
            <person name="Keeling P."/>
            <person name="Hampl V."/>
        </authorList>
    </citation>
    <scope>NUCLEOTIDE SEQUENCE [LARGE SCALE GENOMIC DNA]</scope>
    <source>
        <strain evidence="1">ST1C</strain>
    </source>
</reference>